<reference evidence="5" key="1">
    <citation type="submission" date="2014-12" db="EMBL/GenBank/DDBJ databases">
        <title>Complete genome sequence of a multi-drug resistant Klebsiella pneumoniae.</title>
        <authorList>
            <person name="Hua X."/>
            <person name="Chen Q."/>
            <person name="Li X."/>
            <person name="Feng Y."/>
            <person name="Ruan Z."/>
            <person name="Yu Y."/>
        </authorList>
    </citation>
    <scope>NUCLEOTIDE SEQUENCE [LARGE SCALE GENOMIC DNA]</scope>
    <source>
        <strain evidence="5">5.12</strain>
    </source>
</reference>
<dbReference type="SUPFAM" id="SSF55073">
    <property type="entry name" value="Nucleotide cyclase"/>
    <property type="match status" value="1"/>
</dbReference>
<dbReference type="PANTHER" id="PTHR45138">
    <property type="entry name" value="REGULATORY COMPONENTS OF SENSORY TRANSDUCTION SYSTEM"/>
    <property type="match status" value="1"/>
</dbReference>
<evidence type="ECO:0000313" key="4">
    <source>
        <dbReference type="EMBL" id="QJR82815.1"/>
    </source>
</evidence>
<dbReference type="Gene3D" id="3.30.70.270">
    <property type="match status" value="1"/>
</dbReference>
<dbReference type="GO" id="GO:0052621">
    <property type="term" value="F:diguanylate cyclase activity"/>
    <property type="evidence" value="ECO:0007669"/>
    <property type="project" value="UniProtKB-EC"/>
</dbReference>
<evidence type="ECO:0000259" key="3">
    <source>
        <dbReference type="PROSITE" id="PS50887"/>
    </source>
</evidence>
<dbReference type="EC" id="2.7.7.65" evidence="1"/>
<dbReference type="Pfam" id="PF00990">
    <property type="entry name" value="GGDEF"/>
    <property type="match status" value="1"/>
</dbReference>
<comment type="catalytic activity">
    <reaction evidence="2">
        <text>2 GTP = 3',3'-c-di-GMP + 2 diphosphate</text>
        <dbReference type="Rhea" id="RHEA:24898"/>
        <dbReference type="ChEBI" id="CHEBI:33019"/>
        <dbReference type="ChEBI" id="CHEBI:37565"/>
        <dbReference type="ChEBI" id="CHEBI:58805"/>
        <dbReference type="EC" id="2.7.7.65"/>
    </reaction>
</comment>
<evidence type="ECO:0000256" key="1">
    <source>
        <dbReference type="ARBA" id="ARBA00012528"/>
    </source>
</evidence>
<sequence length="86" mass="9450">MDSRPKNFSSGDTELLKDLASLVNDQLATRALATQDELAGIANRRGFITIAHHSLELCRRNDLPASLALIDLDKFKAINDTFGHAE</sequence>
<accession>A0A6M4MJH1</accession>
<keyword evidence="5" id="KW-1185">Reference proteome</keyword>
<dbReference type="NCBIfam" id="TIGR00254">
    <property type="entry name" value="GGDEF"/>
    <property type="match status" value="1"/>
</dbReference>
<organism evidence="4 5">
    <name type="scientific">Alteromonas pelagimontana</name>
    <dbReference type="NCBI Taxonomy" id="1858656"/>
    <lineage>
        <taxon>Bacteria</taxon>
        <taxon>Pseudomonadati</taxon>
        <taxon>Pseudomonadota</taxon>
        <taxon>Gammaproteobacteria</taxon>
        <taxon>Alteromonadales</taxon>
        <taxon>Alteromonadaceae</taxon>
        <taxon>Alteromonas/Salinimonas group</taxon>
        <taxon>Alteromonas</taxon>
    </lineage>
</organism>
<evidence type="ECO:0000256" key="2">
    <source>
        <dbReference type="ARBA" id="ARBA00034247"/>
    </source>
</evidence>
<reference evidence="4 5" key="2">
    <citation type="submission" date="2020-04" db="EMBL/GenBank/DDBJ databases">
        <title>Complete genome sequence of Alteromonas pelagimontana 5.12T.</title>
        <authorList>
            <person name="Sinha R.K."/>
            <person name="Krishnan K.P."/>
            <person name="Kurian J.P."/>
        </authorList>
    </citation>
    <scope>NUCLEOTIDE SEQUENCE [LARGE SCALE GENOMIC DNA]</scope>
    <source>
        <strain evidence="4 5">5.12</strain>
    </source>
</reference>
<dbReference type="InterPro" id="IPR029787">
    <property type="entry name" value="Nucleotide_cyclase"/>
</dbReference>
<evidence type="ECO:0000313" key="5">
    <source>
        <dbReference type="Proteomes" id="UP000219285"/>
    </source>
</evidence>
<dbReference type="InterPro" id="IPR043128">
    <property type="entry name" value="Rev_trsase/Diguanyl_cyclase"/>
</dbReference>
<dbReference type="GO" id="GO:0043709">
    <property type="term" value="P:cell adhesion involved in single-species biofilm formation"/>
    <property type="evidence" value="ECO:0007669"/>
    <property type="project" value="TreeGrafter"/>
</dbReference>
<dbReference type="PROSITE" id="PS50887">
    <property type="entry name" value="GGDEF"/>
    <property type="match status" value="1"/>
</dbReference>
<dbReference type="PANTHER" id="PTHR45138:SF9">
    <property type="entry name" value="DIGUANYLATE CYCLASE DGCM-RELATED"/>
    <property type="match status" value="1"/>
</dbReference>
<dbReference type="OrthoDB" id="73375at2"/>
<dbReference type="InterPro" id="IPR050469">
    <property type="entry name" value="Diguanylate_Cyclase"/>
</dbReference>
<dbReference type="EMBL" id="CP052766">
    <property type="protein sequence ID" value="QJR82815.1"/>
    <property type="molecule type" value="Genomic_DNA"/>
</dbReference>
<dbReference type="Proteomes" id="UP000219285">
    <property type="component" value="Chromosome"/>
</dbReference>
<dbReference type="InterPro" id="IPR000160">
    <property type="entry name" value="GGDEF_dom"/>
</dbReference>
<name>A0A6M4MJH1_9ALTE</name>
<dbReference type="AlphaFoldDB" id="A0A6M4MJH1"/>
<dbReference type="KEGG" id="apel:CA267_010450"/>
<feature type="domain" description="GGDEF" evidence="3">
    <location>
        <begin position="63"/>
        <end position="86"/>
    </location>
</feature>
<dbReference type="GO" id="GO:1902201">
    <property type="term" value="P:negative regulation of bacterial-type flagellum-dependent cell motility"/>
    <property type="evidence" value="ECO:0007669"/>
    <property type="project" value="TreeGrafter"/>
</dbReference>
<protein>
    <recommendedName>
        <fullName evidence="1">diguanylate cyclase</fullName>
        <ecNumber evidence="1">2.7.7.65</ecNumber>
    </recommendedName>
</protein>
<dbReference type="GO" id="GO:0005886">
    <property type="term" value="C:plasma membrane"/>
    <property type="evidence" value="ECO:0007669"/>
    <property type="project" value="TreeGrafter"/>
</dbReference>
<gene>
    <name evidence="4" type="ORF">CA267_010450</name>
</gene>
<proteinExistence type="predicted"/>